<gene>
    <name evidence="1" type="ORF">GCM10011496_10050</name>
</gene>
<keyword evidence="2" id="KW-1185">Reference proteome</keyword>
<dbReference type="PROSITE" id="PS51257">
    <property type="entry name" value="PROKAR_LIPOPROTEIN"/>
    <property type="match status" value="1"/>
</dbReference>
<name>A0A916SAX3_9BURK</name>
<comment type="caution">
    <text evidence="1">The sequence shown here is derived from an EMBL/GenBank/DDBJ whole genome shotgun (WGS) entry which is preliminary data.</text>
</comment>
<proteinExistence type="predicted"/>
<evidence type="ECO:0008006" key="3">
    <source>
        <dbReference type="Google" id="ProtNLM"/>
    </source>
</evidence>
<accession>A0A916SAX3</accession>
<reference evidence="1" key="2">
    <citation type="submission" date="2020-09" db="EMBL/GenBank/DDBJ databases">
        <authorList>
            <person name="Sun Q."/>
            <person name="Zhou Y."/>
        </authorList>
    </citation>
    <scope>NUCLEOTIDE SEQUENCE</scope>
    <source>
        <strain evidence="1">CGMCC 1.15322</strain>
    </source>
</reference>
<dbReference type="AlphaFoldDB" id="A0A916SAX3"/>
<dbReference type="Proteomes" id="UP000620596">
    <property type="component" value="Unassembled WGS sequence"/>
</dbReference>
<organism evidence="1 2">
    <name type="scientific">Polaromonas eurypsychrophila</name>
    <dbReference type="NCBI Taxonomy" id="1614635"/>
    <lineage>
        <taxon>Bacteria</taxon>
        <taxon>Pseudomonadati</taxon>
        <taxon>Pseudomonadota</taxon>
        <taxon>Betaproteobacteria</taxon>
        <taxon>Burkholderiales</taxon>
        <taxon>Comamonadaceae</taxon>
        <taxon>Polaromonas</taxon>
    </lineage>
</organism>
<dbReference type="EMBL" id="BMIG01000003">
    <property type="protein sequence ID" value="GGA91168.1"/>
    <property type="molecule type" value="Genomic_DNA"/>
</dbReference>
<evidence type="ECO:0000313" key="1">
    <source>
        <dbReference type="EMBL" id="GGA91168.1"/>
    </source>
</evidence>
<protein>
    <recommendedName>
        <fullName evidence="3">Lipoprotein</fullName>
    </recommendedName>
</protein>
<evidence type="ECO:0000313" key="2">
    <source>
        <dbReference type="Proteomes" id="UP000620596"/>
    </source>
</evidence>
<sequence length="75" mass="7961">MRLVLIAAAALGLAACGDKPQTSAGVKSDVPAFQSVTGPGNAYNEPGWKAGDKTAWEQQLKTRLQSGQNEYNRVK</sequence>
<reference evidence="1" key="1">
    <citation type="journal article" date="2014" name="Int. J. Syst. Evol. Microbiol.">
        <title>Complete genome sequence of Corynebacterium casei LMG S-19264T (=DSM 44701T), isolated from a smear-ripened cheese.</title>
        <authorList>
            <consortium name="US DOE Joint Genome Institute (JGI-PGF)"/>
            <person name="Walter F."/>
            <person name="Albersmeier A."/>
            <person name="Kalinowski J."/>
            <person name="Ruckert C."/>
        </authorList>
    </citation>
    <scope>NUCLEOTIDE SEQUENCE</scope>
    <source>
        <strain evidence="1">CGMCC 1.15322</strain>
    </source>
</reference>